<keyword evidence="5" id="KW-1185">Reference proteome</keyword>
<evidence type="ECO:0000256" key="2">
    <source>
        <dbReference type="SAM" id="Coils"/>
    </source>
</evidence>
<dbReference type="CDD" id="cd01109">
    <property type="entry name" value="HTH_YyaN"/>
    <property type="match status" value="1"/>
</dbReference>
<sequence length="128" mass="15451">MTYTIKQVSEMMSLPVSTIRYYDKMGLIPFLEKNESGYRIFKEKDISMLRIIECFKNTGMSISEMQQYVEMVKRGDESLEERYQLFVRRKEIVLEEMRQLEKQLETIDHKLWYYETAIEAGTEDIHKK</sequence>
<name>A0ABR7KD63_9FIRM</name>
<dbReference type="Pfam" id="PF13411">
    <property type="entry name" value="MerR_1"/>
    <property type="match status" value="1"/>
</dbReference>
<comment type="caution">
    <text evidence="4">The sequence shown here is derived from an EMBL/GenBank/DDBJ whole genome shotgun (WGS) entry which is preliminary data.</text>
</comment>
<feature type="domain" description="HTH merR-type" evidence="3">
    <location>
        <begin position="2"/>
        <end position="71"/>
    </location>
</feature>
<keyword evidence="2" id="KW-0175">Coiled coil</keyword>
<dbReference type="Proteomes" id="UP000603474">
    <property type="component" value="Unassembled WGS sequence"/>
</dbReference>
<dbReference type="EMBL" id="JACRWG010000050">
    <property type="protein sequence ID" value="MBC6010603.1"/>
    <property type="molecule type" value="Genomic_DNA"/>
</dbReference>
<evidence type="ECO:0000259" key="3">
    <source>
        <dbReference type="PROSITE" id="PS50937"/>
    </source>
</evidence>
<dbReference type="PANTHER" id="PTHR30204:SF82">
    <property type="entry name" value="TRANSCRIPTIONAL REGULATOR, MERR FAMILY"/>
    <property type="match status" value="1"/>
</dbReference>
<dbReference type="Gene3D" id="1.10.1660.10">
    <property type="match status" value="1"/>
</dbReference>
<dbReference type="RefSeq" id="WP_187012760.1">
    <property type="nucleotide sequence ID" value="NZ_JACRWG010000050.1"/>
</dbReference>
<feature type="coiled-coil region" evidence="2">
    <location>
        <begin position="83"/>
        <end position="110"/>
    </location>
</feature>
<dbReference type="SUPFAM" id="SSF46955">
    <property type="entry name" value="Putative DNA-binding domain"/>
    <property type="match status" value="1"/>
</dbReference>
<reference evidence="4 5" key="1">
    <citation type="submission" date="2020-08" db="EMBL/GenBank/DDBJ databases">
        <authorList>
            <person name="Liu C."/>
            <person name="Sun Q."/>
        </authorList>
    </citation>
    <scope>NUCLEOTIDE SEQUENCE [LARGE SCALE GENOMIC DNA]</scope>
    <source>
        <strain evidence="4 5">NSJ-22</strain>
    </source>
</reference>
<dbReference type="InterPro" id="IPR009061">
    <property type="entry name" value="DNA-bd_dom_put_sf"/>
</dbReference>
<protein>
    <submittedName>
        <fullName evidence="4">MerR family transcriptional regulator</fullName>
    </submittedName>
</protein>
<evidence type="ECO:0000256" key="1">
    <source>
        <dbReference type="ARBA" id="ARBA00023125"/>
    </source>
</evidence>
<dbReference type="InterPro" id="IPR000551">
    <property type="entry name" value="MerR-type_HTH_dom"/>
</dbReference>
<dbReference type="PANTHER" id="PTHR30204">
    <property type="entry name" value="REDOX-CYCLING DRUG-SENSING TRANSCRIPTIONAL ACTIVATOR SOXR"/>
    <property type="match status" value="1"/>
</dbReference>
<organism evidence="4 5">
    <name type="scientific">Catenibacterium faecis</name>
    <dbReference type="NCBI Taxonomy" id="2764323"/>
    <lineage>
        <taxon>Bacteria</taxon>
        <taxon>Bacillati</taxon>
        <taxon>Bacillota</taxon>
        <taxon>Erysipelotrichia</taxon>
        <taxon>Erysipelotrichales</taxon>
        <taxon>Coprobacillaceae</taxon>
        <taxon>Catenibacterium</taxon>
    </lineage>
</organism>
<evidence type="ECO:0000313" key="4">
    <source>
        <dbReference type="EMBL" id="MBC6010603.1"/>
    </source>
</evidence>
<keyword evidence="1" id="KW-0238">DNA-binding</keyword>
<gene>
    <name evidence="4" type="ORF">H8909_10220</name>
</gene>
<dbReference type="InterPro" id="IPR047057">
    <property type="entry name" value="MerR_fam"/>
</dbReference>
<dbReference type="PROSITE" id="PS50937">
    <property type="entry name" value="HTH_MERR_2"/>
    <property type="match status" value="1"/>
</dbReference>
<evidence type="ECO:0000313" key="5">
    <source>
        <dbReference type="Proteomes" id="UP000603474"/>
    </source>
</evidence>
<dbReference type="SMART" id="SM00422">
    <property type="entry name" value="HTH_MERR"/>
    <property type="match status" value="1"/>
</dbReference>
<accession>A0ABR7KD63</accession>
<proteinExistence type="predicted"/>